<dbReference type="PIRSF" id="PIRSF015601">
    <property type="entry name" value="MTase_slr0722"/>
    <property type="match status" value="1"/>
</dbReference>
<evidence type="ECO:0000256" key="2">
    <source>
        <dbReference type="ARBA" id="ARBA00005528"/>
    </source>
</evidence>
<keyword evidence="7 10" id="KW-0949">S-adenosyl-L-methionine</keyword>
<dbReference type="SUPFAM" id="SSF88697">
    <property type="entry name" value="PUA domain-like"/>
    <property type="match status" value="1"/>
</dbReference>
<dbReference type="EC" id="2.1.1.193" evidence="10"/>
<comment type="subcellular location">
    <subcellularLocation>
        <location evidence="1 10">Cytoplasm</location>
    </subcellularLocation>
</comment>
<dbReference type="InterPro" id="IPR046887">
    <property type="entry name" value="RsmE_PUA-like"/>
</dbReference>
<feature type="domain" description="Ribosomal RNA small subunit methyltransferase E methyltransferase" evidence="11">
    <location>
        <begin position="75"/>
        <end position="231"/>
    </location>
</feature>
<evidence type="ECO:0000256" key="4">
    <source>
        <dbReference type="ARBA" id="ARBA00022552"/>
    </source>
</evidence>
<name>A0A5B9MGL6_9BACT</name>
<gene>
    <name evidence="13" type="primary">rsmE</name>
    <name evidence="13" type="ORF">Mal15_40820</name>
</gene>
<evidence type="ECO:0000256" key="3">
    <source>
        <dbReference type="ARBA" id="ARBA00022490"/>
    </source>
</evidence>
<dbReference type="SUPFAM" id="SSF75217">
    <property type="entry name" value="alpha/beta knot"/>
    <property type="match status" value="1"/>
</dbReference>
<dbReference type="KEGG" id="smam:Mal15_40820"/>
<dbReference type="NCBIfam" id="TIGR00046">
    <property type="entry name" value="RsmE family RNA methyltransferase"/>
    <property type="match status" value="1"/>
</dbReference>
<evidence type="ECO:0000256" key="7">
    <source>
        <dbReference type="ARBA" id="ARBA00022691"/>
    </source>
</evidence>
<evidence type="ECO:0000313" key="14">
    <source>
        <dbReference type="Proteomes" id="UP000321353"/>
    </source>
</evidence>
<dbReference type="Pfam" id="PF20260">
    <property type="entry name" value="PUA_4"/>
    <property type="match status" value="1"/>
</dbReference>
<dbReference type="InterPro" id="IPR029026">
    <property type="entry name" value="tRNA_m1G_MTases_N"/>
</dbReference>
<dbReference type="GO" id="GO:0070042">
    <property type="term" value="F:rRNA (uridine-N3-)-methyltransferase activity"/>
    <property type="evidence" value="ECO:0007669"/>
    <property type="project" value="TreeGrafter"/>
</dbReference>
<comment type="catalytic activity">
    <reaction evidence="9 10">
        <text>uridine(1498) in 16S rRNA + S-adenosyl-L-methionine = N(3)-methyluridine(1498) in 16S rRNA + S-adenosyl-L-homocysteine + H(+)</text>
        <dbReference type="Rhea" id="RHEA:42920"/>
        <dbReference type="Rhea" id="RHEA-COMP:10283"/>
        <dbReference type="Rhea" id="RHEA-COMP:10284"/>
        <dbReference type="ChEBI" id="CHEBI:15378"/>
        <dbReference type="ChEBI" id="CHEBI:57856"/>
        <dbReference type="ChEBI" id="CHEBI:59789"/>
        <dbReference type="ChEBI" id="CHEBI:65315"/>
        <dbReference type="ChEBI" id="CHEBI:74502"/>
        <dbReference type="EC" id="2.1.1.193"/>
    </reaction>
</comment>
<keyword evidence="5 10" id="KW-0489">Methyltransferase</keyword>
<dbReference type="Pfam" id="PF04452">
    <property type="entry name" value="Methyltrans_RNA"/>
    <property type="match status" value="1"/>
</dbReference>
<evidence type="ECO:0000259" key="12">
    <source>
        <dbReference type="Pfam" id="PF20260"/>
    </source>
</evidence>
<dbReference type="RefSeq" id="WP_147869324.1">
    <property type="nucleotide sequence ID" value="NZ_CP036264.1"/>
</dbReference>
<evidence type="ECO:0000256" key="6">
    <source>
        <dbReference type="ARBA" id="ARBA00022679"/>
    </source>
</evidence>
<evidence type="ECO:0000256" key="9">
    <source>
        <dbReference type="ARBA" id="ARBA00047944"/>
    </source>
</evidence>
<proteinExistence type="inferred from homology"/>
<dbReference type="InterPro" id="IPR015947">
    <property type="entry name" value="PUA-like_sf"/>
</dbReference>
<dbReference type="InterPro" id="IPR006700">
    <property type="entry name" value="RsmE"/>
</dbReference>
<evidence type="ECO:0000256" key="8">
    <source>
        <dbReference type="ARBA" id="ARBA00025699"/>
    </source>
</evidence>
<keyword evidence="4 10" id="KW-0698">rRNA processing</keyword>
<keyword evidence="3 10" id="KW-0963">Cytoplasm</keyword>
<reference evidence="13 14" key="1">
    <citation type="submission" date="2019-02" db="EMBL/GenBank/DDBJ databases">
        <title>Planctomycetal bacteria perform biofilm scaping via a novel small molecule.</title>
        <authorList>
            <person name="Jeske O."/>
            <person name="Boedeker C."/>
            <person name="Wiegand S."/>
            <person name="Breitling P."/>
            <person name="Kallscheuer N."/>
            <person name="Jogler M."/>
            <person name="Rohde M."/>
            <person name="Petersen J."/>
            <person name="Medema M.H."/>
            <person name="Surup F."/>
            <person name="Jogler C."/>
        </authorList>
    </citation>
    <scope>NUCLEOTIDE SEQUENCE [LARGE SCALE GENOMIC DNA]</scope>
    <source>
        <strain evidence="13 14">Mal15</strain>
    </source>
</reference>
<evidence type="ECO:0000256" key="1">
    <source>
        <dbReference type="ARBA" id="ARBA00004496"/>
    </source>
</evidence>
<feature type="domain" description="Ribosomal RNA small subunit methyltransferase E PUA-like" evidence="12">
    <location>
        <begin position="19"/>
        <end position="64"/>
    </location>
</feature>
<comment type="similarity">
    <text evidence="2 10">Belongs to the RNA methyltransferase RsmE family.</text>
</comment>
<protein>
    <recommendedName>
        <fullName evidence="10">Ribosomal RNA small subunit methyltransferase E</fullName>
        <ecNumber evidence="10">2.1.1.193</ecNumber>
    </recommendedName>
</protein>
<keyword evidence="14" id="KW-1185">Reference proteome</keyword>
<dbReference type="Proteomes" id="UP000321353">
    <property type="component" value="Chromosome"/>
</dbReference>
<keyword evidence="6 10" id="KW-0808">Transferase</keyword>
<dbReference type="EMBL" id="CP036264">
    <property type="protein sequence ID" value="QEG00014.1"/>
    <property type="molecule type" value="Genomic_DNA"/>
</dbReference>
<sequence>MTRRYYAPDLPTAGGTVSLSDEEASHAARVMRAKAGDTITLFDGRGHESQASITAIDKRNCVVEAGSAVAVDREPSCRMHFGIALPKPERTKELIERLTELGVHRVTPLVCNRTQRPPTESLLAKLRRIVIESSKQCERNVLMSIDAPMPIDVFLAEPHEGACWIAHPDGRPIRTVAAECQDATAATVLVGPEGGFSDQEVRSAIESGFEQVGLGARIYRVETAACVLAAHLAG</sequence>
<dbReference type="AlphaFoldDB" id="A0A5B9MGL6"/>
<evidence type="ECO:0000313" key="13">
    <source>
        <dbReference type="EMBL" id="QEG00014.1"/>
    </source>
</evidence>
<accession>A0A5B9MGL6</accession>
<evidence type="ECO:0000256" key="5">
    <source>
        <dbReference type="ARBA" id="ARBA00022603"/>
    </source>
</evidence>
<evidence type="ECO:0000256" key="10">
    <source>
        <dbReference type="PIRNR" id="PIRNR015601"/>
    </source>
</evidence>
<dbReference type="CDD" id="cd18084">
    <property type="entry name" value="RsmE-like"/>
    <property type="match status" value="1"/>
</dbReference>
<evidence type="ECO:0000259" key="11">
    <source>
        <dbReference type="Pfam" id="PF04452"/>
    </source>
</evidence>
<dbReference type="GO" id="GO:0070475">
    <property type="term" value="P:rRNA base methylation"/>
    <property type="evidence" value="ECO:0007669"/>
    <property type="project" value="TreeGrafter"/>
</dbReference>
<dbReference type="PANTHER" id="PTHR30027">
    <property type="entry name" value="RIBOSOMAL RNA SMALL SUBUNIT METHYLTRANSFERASE E"/>
    <property type="match status" value="1"/>
</dbReference>
<dbReference type="Gene3D" id="3.40.1280.10">
    <property type="match status" value="1"/>
</dbReference>
<organism evidence="13 14">
    <name type="scientific">Stieleria maiorica</name>
    <dbReference type="NCBI Taxonomy" id="2795974"/>
    <lineage>
        <taxon>Bacteria</taxon>
        <taxon>Pseudomonadati</taxon>
        <taxon>Planctomycetota</taxon>
        <taxon>Planctomycetia</taxon>
        <taxon>Pirellulales</taxon>
        <taxon>Pirellulaceae</taxon>
        <taxon>Stieleria</taxon>
    </lineage>
</organism>
<dbReference type="GO" id="GO:0005737">
    <property type="term" value="C:cytoplasm"/>
    <property type="evidence" value="ECO:0007669"/>
    <property type="project" value="UniProtKB-SubCell"/>
</dbReference>
<comment type="function">
    <text evidence="8 10">Specifically methylates the N3 position of the uracil ring of uridine 1498 (m3U1498) in 16S rRNA. Acts on the fully assembled 30S ribosomal subunit.</text>
</comment>
<dbReference type="InterPro" id="IPR046886">
    <property type="entry name" value="RsmE_MTase_dom"/>
</dbReference>
<dbReference type="InterPro" id="IPR029028">
    <property type="entry name" value="Alpha/beta_knot_MTases"/>
</dbReference>
<dbReference type="PANTHER" id="PTHR30027:SF3">
    <property type="entry name" value="16S RRNA (URACIL(1498)-N(3))-METHYLTRANSFERASE"/>
    <property type="match status" value="1"/>
</dbReference>